<reference evidence="2" key="1">
    <citation type="submission" date="2019-12" db="EMBL/GenBank/DDBJ databases">
        <title>Genome sequencing and annotation of Brassica cretica.</title>
        <authorList>
            <person name="Studholme D.J."/>
            <person name="Sarris P.F."/>
        </authorList>
    </citation>
    <scope>NUCLEOTIDE SEQUENCE</scope>
    <source>
        <strain evidence="2">PFS-102/07</strain>
        <tissue evidence="2">Leaf</tissue>
    </source>
</reference>
<dbReference type="AlphaFoldDB" id="A0A8S9LEW3"/>
<organism evidence="2">
    <name type="scientific">Brassica cretica</name>
    <name type="common">Mustard</name>
    <dbReference type="NCBI Taxonomy" id="69181"/>
    <lineage>
        <taxon>Eukaryota</taxon>
        <taxon>Viridiplantae</taxon>
        <taxon>Streptophyta</taxon>
        <taxon>Embryophyta</taxon>
        <taxon>Tracheophyta</taxon>
        <taxon>Spermatophyta</taxon>
        <taxon>Magnoliopsida</taxon>
        <taxon>eudicotyledons</taxon>
        <taxon>Gunneridae</taxon>
        <taxon>Pentapetalae</taxon>
        <taxon>rosids</taxon>
        <taxon>malvids</taxon>
        <taxon>Brassicales</taxon>
        <taxon>Brassicaceae</taxon>
        <taxon>Brassiceae</taxon>
        <taxon>Brassica</taxon>
    </lineage>
</organism>
<sequence>MFNRRREGACEAGSTSSFSGSSLRHRQVSNVVVSTLGPLLVGGFVRTKLRSEQHGVLKPEAHHPRAALKSTGSSFDLFFTAPCVSFEPGSQQPNGLHLIQPILTIHEELQLGVCG</sequence>
<accession>A0A8S9LEW3</accession>
<proteinExistence type="predicted"/>
<dbReference type="EMBL" id="QGKY02000094">
    <property type="protein sequence ID" value="KAF2604822.1"/>
    <property type="molecule type" value="Genomic_DNA"/>
</dbReference>
<feature type="compositionally biased region" description="Low complexity" evidence="1">
    <location>
        <begin position="13"/>
        <end position="22"/>
    </location>
</feature>
<gene>
    <name evidence="2" type="ORF">F2Q70_00027686</name>
</gene>
<name>A0A8S9LEW3_BRACR</name>
<feature type="region of interest" description="Disordered" evidence="1">
    <location>
        <begin position="1"/>
        <end position="24"/>
    </location>
</feature>
<evidence type="ECO:0000256" key="1">
    <source>
        <dbReference type="SAM" id="MobiDB-lite"/>
    </source>
</evidence>
<protein>
    <submittedName>
        <fullName evidence="2">Uncharacterized protein</fullName>
    </submittedName>
</protein>
<comment type="caution">
    <text evidence="2">The sequence shown here is derived from an EMBL/GenBank/DDBJ whole genome shotgun (WGS) entry which is preliminary data.</text>
</comment>
<evidence type="ECO:0000313" key="2">
    <source>
        <dbReference type="EMBL" id="KAF2604822.1"/>
    </source>
</evidence>